<dbReference type="EMBL" id="BARV01036901">
    <property type="protein sequence ID" value="GAI57883.1"/>
    <property type="molecule type" value="Genomic_DNA"/>
</dbReference>
<reference evidence="1" key="1">
    <citation type="journal article" date="2014" name="Front. Microbiol.">
        <title>High frequency of phylogenetically diverse reductive dehalogenase-homologous genes in deep subseafloor sedimentary metagenomes.</title>
        <authorList>
            <person name="Kawai M."/>
            <person name="Futagami T."/>
            <person name="Toyoda A."/>
            <person name="Takaki Y."/>
            <person name="Nishi S."/>
            <person name="Hori S."/>
            <person name="Arai W."/>
            <person name="Tsubouchi T."/>
            <person name="Morono Y."/>
            <person name="Uchiyama I."/>
            <person name="Ito T."/>
            <person name="Fujiyama A."/>
            <person name="Inagaki F."/>
            <person name="Takami H."/>
        </authorList>
    </citation>
    <scope>NUCLEOTIDE SEQUENCE</scope>
    <source>
        <strain evidence="1">Expedition CK06-06</strain>
    </source>
</reference>
<comment type="caution">
    <text evidence="1">The sequence shown here is derived from an EMBL/GenBank/DDBJ whole genome shotgun (WGS) entry which is preliminary data.</text>
</comment>
<name>X1PPU8_9ZZZZ</name>
<feature type="non-terminal residue" evidence="1">
    <location>
        <position position="89"/>
    </location>
</feature>
<evidence type="ECO:0000313" key="1">
    <source>
        <dbReference type="EMBL" id="GAI57883.1"/>
    </source>
</evidence>
<protein>
    <submittedName>
        <fullName evidence="1">Uncharacterized protein</fullName>
    </submittedName>
</protein>
<gene>
    <name evidence="1" type="ORF">S06H3_57214</name>
</gene>
<sequence length="89" mass="9622">MGFIYIIGSESMKLERKSLERKSVFKAAIAFAVALAFVMPVAAFANTGTLTPALTPTLSTWDITKGKDITYDSDNGAYPALSQIDATHY</sequence>
<accession>X1PPU8</accession>
<dbReference type="AlphaFoldDB" id="X1PPU8"/>
<organism evidence="1">
    <name type="scientific">marine sediment metagenome</name>
    <dbReference type="NCBI Taxonomy" id="412755"/>
    <lineage>
        <taxon>unclassified sequences</taxon>
        <taxon>metagenomes</taxon>
        <taxon>ecological metagenomes</taxon>
    </lineage>
</organism>
<proteinExistence type="predicted"/>